<evidence type="ECO:0000256" key="9">
    <source>
        <dbReference type="SAM" id="SignalP"/>
    </source>
</evidence>
<evidence type="ECO:0000259" key="12">
    <source>
        <dbReference type="Pfam" id="PF07504"/>
    </source>
</evidence>
<keyword evidence="14" id="KW-1185">Reference proteome</keyword>
<evidence type="ECO:0000256" key="7">
    <source>
        <dbReference type="ARBA" id="ARBA00023049"/>
    </source>
</evidence>
<feature type="domain" description="Peptidase M4 C-terminal" evidence="11">
    <location>
        <begin position="412"/>
        <end position="566"/>
    </location>
</feature>
<evidence type="ECO:0000256" key="3">
    <source>
        <dbReference type="ARBA" id="ARBA00022723"/>
    </source>
</evidence>
<dbReference type="InterPro" id="IPR001570">
    <property type="entry name" value="Peptidase_M4_C_domain"/>
</dbReference>
<evidence type="ECO:0000256" key="2">
    <source>
        <dbReference type="ARBA" id="ARBA00022670"/>
    </source>
</evidence>
<keyword evidence="5" id="KW-0378">Hydrolase</keyword>
<evidence type="ECO:0008006" key="15">
    <source>
        <dbReference type="Google" id="ProtNLM"/>
    </source>
</evidence>
<evidence type="ECO:0000256" key="8">
    <source>
        <dbReference type="SAM" id="MobiDB-lite"/>
    </source>
</evidence>
<feature type="region of interest" description="Disordered" evidence="8">
    <location>
        <begin position="301"/>
        <end position="326"/>
    </location>
</feature>
<sequence length="918" mass="94722">MHHRTSRPKALGLGLTTFLALALVAPPALAAASAPAADADPVPGLVAGEDTATPQLVTGLAEAAPGNPADAARAHLAAHRDRYRVDPGQLTAIATDRTDDGGHTVRFQQDRGGIPVLGAQYLVHLTGDGAQQRVESVGGKYFTGLTAPTRPTIPAETLRNLALSSIEDEHARAGASAEDRGLVILPGGTGQLAQHFTVHSTTPAAGGRLVREVYVDATVGAIALAGAAAPYTVGADTGTGPTTPSDTGIEPATGTAPDAFGHSTKVNIGRLPDGSYQLTDLTRPAAITTYDAAGRDWGDFQGRIPADSHPVRSPSPDFPAATGSSGATDAQLDAAIVYDFYHDRLGRNGLDGKDGPITSVVDVTDGGDPFPNAYWDGQKMVYGGGGPQYNPFSVALDVAGHEMTHGVIQHTANLVGFGQAGAMNEALADYFGNAIEVTARGMSMNDPKAALLGESRCRTGTPEACAQRRLDDHRTTVNDYLGAGIGLDSGGAHLNSTIFSGALWDIRRTLDPLTADRLVYRALADYLTPMDDFVDGRNAVLAAGRALHLSRAQLRAVAGAFDAHGIQAGWQHRLGMDSRTLLSDASAPSAPAVADGHWVMADADPTGKAQPALYTGSTTGRGAPTRLSPDDGRVHGWAATDGTSAAWLAVGTDAQGRWGMEVLTRSLAGGPIRSLFNSTGTTREPGEVAISGNDIAFKVTDSATGRTRIHLSHGGGPAVELPLSDGHRMSGLTLKDGNLGWTESWASGQDYVDAATVYSIPAGKVTAQYVADAPGGSSPDAITSTLLAGGRLLWVETPGDRTKRSSVRSGALDGSGVTDVLPGTSPDAPPAGTAVTITASDLAVTYGGESRKPADGWTNAALPKLWQLPITGGTPERVSCNRGGQYQAAADQGTRVLWLDATPGRTDLVTRDRPAAGC</sequence>
<gene>
    <name evidence="13" type="ORF">GCM10010430_02970</name>
</gene>
<dbReference type="InterPro" id="IPR027268">
    <property type="entry name" value="Peptidase_M4/M1_CTD_sf"/>
</dbReference>
<dbReference type="Gene3D" id="3.10.170.10">
    <property type="match status" value="1"/>
</dbReference>
<evidence type="ECO:0000256" key="1">
    <source>
        <dbReference type="ARBA" id="ARBA00009388"/>
    </source>
</evidence>
<dbReference type="PANTHER" id="PTHR33794">
    <property type="entry name" value="BACILLOLYSIN"/>
    <property type="match status" value="1"/>
</dbReference>
<dbReference type="EMBL" id="BAAATR010000001">
    <property type="protein sequence ID" value="GAA2227049.1"/>
    <property type="molecule type" value="Genomic_DNA"/>
</dbReference>
<evidence type="ECO:0000313" key="13">
    <source>
        <dbReference type="EMBL" id="GAA2227049.1"/>
    </source>
</evidence>
<dbReference type="Gene3D" id="3.10.450.490">
    <property type="match status" value="1"/>
</dbReference>
<dbReference type="CDD" id="cd09597">
    <property type="entry name" value="M4_TLP"/>
    <property type="match status" value="1"/>
</dbReference>
<feature type="signal peptide" evidence="9">
    <location>
        <begin position="1"/>
        <end position="30"/>
    </location>
</feature>
<dbReference type="PANTHER" id="PTHR33794:SF1">
    <property type="entry name" value="BACILLOLYSIN"/>
    <property type="match status" value="1"/>
</dbReference>
<dbReference type="SUPFAM" id="SSF55486">
    <property type="entry name" value="Metalloproteases ('zincins'), catalytic domain"/>
    <property type="match status" value="1"/>
</dbReference>
<keyword evidence="6" id="KW-0862">Zinc</keyword>
<comment type="similarity">
    <text evidence="1">Belongs to the peptidase M4 family.</text>
</comment>
<dbReference type="Pfam" id="PF07504">
    <property type="entry name" value="FTP"/>
    <property type="match status" value="1"/>
</dbReference>
<accession>A0ABN3DC22</accession>
<keyword evidence="4 9" id="KW-0732">Signal</keyword>
<evidence type="ECO:0000256" key="4">
    <source>
        <dbReference type="ARBA" id="ARBA00022729"/>
    </source>
</evidence>
<evidence type="ECO:0000313" key="14">
    <source>
        <dbReference type="Proteomes" id="UP001500305"/>
    </source>
</evidence>
<dbReference type="InterPro" id="IPR023612">
    <property type="entry name" value="Peptidase_M4"/>
</dbReference>
<dbReference type="RefSeq" id="WP_344634296.1">
    <property type="nucleotide sequence ID" value="NZ_BAAATR010000001.1"/>
</dbReference>
<evidence type="ECO:0000259" key="10">
    <source>
        <dbReference type="Pfam" id="PF01447"/>
    </source>
</evidence>
<dbReference type="Proteomes" id="UP001500305">
    <property type="component" value="Unassembled WGS sequence"/>
</dbReference>
<feature type="domain" description="FTP" evidence="12">
    <location>
        <begin position="95"/>
        <end position="132"/>
    </location>
</feature>
<comment type="caution">
    <text evidence="13">The sequence shown here is derived from an EMBL/GenBank/DDBJ whole genome shotgun (WGS) entry which is preliminary data.</text>
</comment>
<keyword evidence="2" id="KW-0645">Protease</keyword>
<name>A0ABN3DC22_9ACTN</name>
<keyword evidence="3" id="KW-0479">Metal-binding</keyword>
<dbReference type="InterPro" id="IPR013856">
    <property type="entry name" value="Peptidase_M4_domain"/>
</dbReference>
<reference evidence="13 14" key="1">
    <citation type="journal article" date="2019" name="Int. J. Syst. Evol. Microbiol.">
        <title>The Global Catalogue of Microorganisms (GCM) 10K type strain sequencing project: providing services to taxonomists for standard genome sequencing and annotation.</title>
        <authorList>
            <consortium name="The Broad Institute Genomics Platform"/>
            <consortium name="The Broad Institute Genome Sequencing Center for Infectious Disease"/>
            <person name="Wu L."/>
            <person name="Ma J."/>
        </authorList>
    </citation>
    <scope>NUCLEOTIDE SEQUENCE [LARGE SCALE GENOMIC DNA]</scope>
    <source>
        <strain evidence="13 14">JCM 7356</strain>
    </source>
</reference>
<dbReference type="PRINTS" id="PR00730">
    <property type="entry name" value="THERMOLYSIN"/>
</dbReference>
<dbReference type="Gene3D" id="1.10.390.10">
    <property type="entry name" value="Neutral Protease Domain 2"/>
    <property type="match status" value="1"/>
</dbReference>
<protein>
    <recommendedName>
        <fullName evidence="15">Metalloprotease</fullName>
    </recommendedName>
</protein>
<dbReference type="Pfam" id="PF01447">
    <property type="entry name" value="Peptidase_M4"/>
    <property type="match status" value="1"/>
</dbReference>
<keyword evidence="7" id="KW-0482">Metalloprotease</keyword>
<evidence type="ECO:0000259" key="11">
    <source>
        <dbReference type="Pfam" id="PF02868"/>
    </source>
</evidence>
<feature type="domain" description="Peptidase M4" evidence="10">
    <location>
        <begin position="254"/>
        <end position="409"/>
    </location>
</feature>
<evidence type="ECO:0000256" key="6">
    <source>
        <dbReference type="ARBA" id="ARBA00022833"/>
    </source>
</evidence>
<dbReference type="InterPro" id="IPR050728">
    <property type="entry name" value="Zinc_Metalloprotease_M4"/>
</dbReference>
<organism evidence="13 14">
    <name type="scientific">Kitasatospora cystarginea</name>
    <dbReference type="NCBI Taxonomy" id="58350"/>
    <lineage>
        <taxon>Bacteria</taxon>
        <taxon>Bacillati</taxon>
        <taxon>Actinomycetota</taxon>
        <taxon>Actinomycetes</taxon>
        <taxon>Kitasatosporales</taxon>
        <taxon>Streptomycetaceae</taxon>
        <taxon>Kitasatospora</taxon>
    </lineage>
</organism>
<feature type="chain" id="PRO_5047474605" description="Metalloprotease" evidence="9">
    <location>
        <begin position="31"/>
        <end position="918"/>
    </location>
</feature>
<dbReference type="Pfam" id="PF02868">
    <property type="entry name" value="Peptidase_M4_C"/>
    <property type="match status" value="1"/>
</dbReference>
<dbReference type="InterPro" id="IPR011096">
    <property type="entry name" value="FTP_domain"/>
</dbReference>
<evidence type="ECO:0000256" key="5">
    <source>
        <dbReference type="ARBA" id="ARBA00022801"/>
    </source>
</evidence>
<proteinExistence type="inferred from homology"/>